<gene>
    <name evidence="1" type="ORF">SAMN05192568_100172</name>
</gene>
<sequence length="150" mass="16490">MRSTRYADEIASADEGGARIERLRIRATGADEIRFSWWKDGRFQARPLDLPEDDLLRLLRKAIDEGVFSEVFVGNLRRMLGAGAEAIPEHSMVRLSSSLALKDGRRLPEGARGAVVFVHGDGEAYEVEFVEPFHAVATVPAPSVSRIAAA</sequence>
<dbReference type="EMBL" id="FOTK01000001">
    <property type="protein sequence ID" value="SFL12520.1"/>
    <property type="molecule type" value="Genomic_DNA"/>
</dbReference>
<organism evidence="1 2">
    <name type="scientific">Methylobacterium pseudosasicola</name>
    <dbReference type="NCBI Taxonomy" id="582667"/>
    <lineage>
        <taxon>Bacteria</taxon>
        <taxon>Pseudomonadati</taxon>
        <taxon>Pseudomonadota</taxon>
        <taxon>Alphaproteobacteria</taxon>
        <taxon>Hyphomicrobiales</taxon>
        <taxon>Methylobacteriaceae</taxon>
        <taxon>Methylobacterium</taxon>
    </lineage>
</organism>
<accession>A0A1I4F5F7</accession>
<reference evidence="2" key="1">
    <citation type="submission" date="2016-10" db="EMBL/GenBank/DDBJ databases">
        <authorList>
            <person name="Varghese N."/>
            <person name="Submissions S."/>
        </authorList>
    </citation>
    <scope>NUCLEOTIDE SEQUENCE [LARGE SCALE GENOMIC DNA]</scope>
    <source>
        <strain evidence="2">BL36</strain>
    </source>
</reference>
<keyword evidence="2" id="KW-1185">Reference proteome</keyword>
<proteinExistence type="predicted"/>
<dbReference type="Proteomes" id="UP000199048">
    <property type="component" value="Unassembled WGS sequence"/>
</dbReference>
<dbReference type="AlphaFoldDB" id="A0A1I4F5F7"/>
<protein>
    <submittedName>
        <fullName evidence="1">Uncharacterized protein</fullName>
    </submittedName>
</protein>
<evidence type="ECO:0000313" key="2">
    <source>
        <dbReference type="Proteomes" id="UP000199048"/>
    </source>
</evidence>
<name>A0A1I4F5F7_9HYPH</name>
<dbReference type="STRING" id="582667.SAMN05192568_100172"/>
<evidence type="ECO:0000313" key="1">
    <source>
        <dbReference type="EMBL" id="SFL12520.1"/>
    </source>
</evidence>